<evidence type="ECO:0000313" key="5">
    <source>
        <dbReference type="Proteomes" id="UP000799436"/>
    </source>
</evidence>
<feature type="region of interest" description="Disordered" evidence="2">
    <location>
        <begin position="20"/>
        <end position="43"/>
    </location>
</feature>
<evidence type="ECO:0000256" key="2">
    <source>
        <dbReference type="SAM" id="MobiDB-lite"/>
    </source>
</evidence>
<sequence length="265" mass="29281">MDANTPLDHLSILQLAHPLLTPTSPPAKRDSSSSSSSSSATTTTPALLAADLTHYKDLFTKLRFSYVEQVTKERFLRAITSSPPAFVDAGENAELELQLAADKKALKVRKEEVASLIQELEAQGRNLAARYEGCKMREGRMQELPGEIAQLESTISHLRQSSTPRSEIPELNLPLQATSSLLDSRSSELQSLDAQIASLRSSLQQRGSEEQRLRDEMAPLQARKVKGVQEAQEARRTREQAGEDLDERGRYLRSVEGAMRGLLEG</sequence>
<organism evidence="4 5">
    <name type="scientific">Teratosphaeria nubilosa</name>
    <dbReference type="NCBI Taxonomy" id="161662"/>
    <lineage>
        <taxon>Eukaryota</taxon>
        <taxon>Fungi</taxon>
        <taxon>Dikarya</taxon>
        <taxon>Ascomycota</taxon>
        <taxon>Pezizomycotina</taxon>
        <taxon>Dothideomycetes</taxon>
        <taxon>Dothideomycetidae</taxon>
        <taxon>Mycosphaerellales</taxon>
        <taxon>Teratosphaeriaceae</taxon>
        <taxon>Teratosphaeria</taxon>
    </lineage>
</organism>
<reference evidence="4" key="1">
    <citation type="journal article" date="2020" name="Stud. Mycol.">
        <title>101 Dothideomycetes genomes: a test case for predicting lifestyles and emergence of pathogens.</title>
        <authorList>
            <person name="Haridas S."/>
            <person name="Albert R."/>
            <person name="Binder M."/>
            <person name="Bloem J."/>
            <person name="Labutti K."/>
            <person name="Salamov A."/>
            <person name="Andreopoulos B."/>
            <person name="Baker S."/>
            <person name="Barry K."/>
            <person name="Bills G."/>
            <person name="Bluhm B."/>
            <person name="Cannon C."/>
            <person name="Castanera R."/>
            <person name="Culley D."/>
            <person name="Daum C."/>
            <person name="Ezra D."/>
            <person name="Gonzalez J."/>
            <person name="Henrissat B."/>
            <person name="Kuo A."/>
            <person name="Liang C."/>
            <person name="Lipzen A."/>
            <person name="Lutzoni F."/>
            <person name="Magnuson J."/>
            <person name="Mondo S."/>
            <person name="Nolan M."/>
            <person name="Ohm R."/>
            <person name="Pangilinan J."/>
            <person name="Park H.-J."/>
            <person name="Ramirez L."/>
            <person name="Alfaro M."/>
            <person name="Sun H."/>
            <person name="Tritt A."/>
            <person name="Yoshinaga Y."/>
            <person name="Zwiers L.-H."/>
            <person name="Turgeon B."/>
            <person name="Goodwin S."/>
            <person name="Spatafora J."/>
            <person name="Crous P."/>
            <person name="Grigoriev I."/>
        </authorList>
    </citation>
    <scope>NUCLEOTIDE SEQUENCE</scope>
    <source>
        <strain evidence="4">CBS 116005</strain>
    </source>
</reference>
<dbReference type="PANTHER" id="PTHR37329:SF1">
    <property type="entry name" value="KINETOCHORE PROTEIN SOS7"/>
    <property type="match status" value="1"/>
</dbReference>
<feature type="domain" description="Kinetochore protein Sos7 coiled-coil" evidence="3">
    <location>
        <begin position="57"/>
        <end position="131"/>
    </location>
</feature>
<keyword evidence="1" id="KW-0175">Coiled coil</keyword>
<feature type="coiled-coil region" evidence="1">
    <location>
        <begin position="103"/>
        <end position="130"/>
    </location>
</feature>
<dbReference type="GO" id="GO:0000776">
    <property type="term" value="C:kinetochore"/>
    <property type="evidence" value="ECO:0007669"/>
    <property type="project" value="InterPro"/>
</dbReference>
<feature type="compositionally biased region" description="Low complexity" evidence="2">
    <location>
        <begin position="32"/>
        <end position="43"/>
    </location>
</feature>
<dbReference type="Proteomes" id="UP000799436">
    <property type="component" value="Unassembled WGS sequence"/>
</dbReference>
<evidence type="ECO:0000313" key="4">
    <source>
        <dbReference type="EMBL" id="KAF2763801.1"/>
    </source>
</evidence>
<evidence type="ECO:0000259" key="3">
    <source>
        <dbReference type="Pfam" id="PF20882"/>
    </source>
</evidence>
<protein>
    <recommendedName>
        <fullName evidence="3">Kinetochore protein Sos7 coiled-coil domain-containing protein</fullName>
    </recommendedName>
</protein>
<dbReference type="InterPro" id="IPR037475">
    <property type="entry name" value="Sos7"/>
</dbReference>
<feature type="compositionally biased region" description="Basic and acidic residues" evidence="2">
    <location>
        <begin position="232"/>
        <end position="241"/>
    </location>
</feature>
<feature type="region of interest" description="Disordered" evidence="2">
    <location>
        <begin position="205"/>
        <end position="248"/>
    </location>
</feature>
<evidence type="ECO:0000256" key="1">
    <source>
        <dbReference type="SAM" id="Coils"/>
    </source>
</evidence>
<feature type="compositionally biased region" description="Basic and acidic residues" evidence="2">
    <location>
        <begin position="207"/>
        <end position="217"/>
    </location>
</feature>
<dbReference type="GO" id="GO:0051315">
    <property type="term" value="P:attachment of mitotic spindle microtubules to kinetochore"/>
    <property type="evidence" value="ECO:0007669"/>
    <property type="project" value="TreeGrafter"/>
</dbReference>
<dbReference type="EMBL" id="ML995963">
    <property type="protein sequence ID" value="KAF2763801.1"/>
    <property type="molecule type" value="Genomic_DNA"/>
</dbReference>
<dbReference type="InterPro" id="IPR048781">
    <property type="entry name" value="Sos7_CC"/>
</dbReference>
<dbReference type="PANTHER" id="PTHR37329">
    <property type="entry name" value="KINETOCHORE PROTEIN SOS7"/>
    <property type="match status" value="1"/>
</dbReference>
<gene>
    <name evidence="4" type="ORF">EJ03DRAFT_53673</name>
</gene>
<name>A0A6G1KT41_9PEZI</name>
<proteinExistence type="predicted"/>
<dbReference type="GO" id="GO:0034501">
    <property type="term" value="P:protein localization to kinetochore"/>
    <property type="evidence" value="ECO:0007669"/>
    <property type="project" value="InterPro"/>
</dbReference>
<keyword evidence="5" id="KW-1185">Reference proteome</keyword>
<dbReference type="Pfam" id="PF20882">
    <property type="entry name" value="Sos7"/>
    <property type="match status" value="1"/>
</dbReference>
<dbReference type="AlphaFoldDB" id="A0A6G1KT41"/>
<accession>A0A6G1KT41</accession>
<dbReference type="OrthoDB" id="18959at2759"/>